<evidence type="ECO:0000256" key="1">
    <source>
        <dbReference type="SAM" id="Phobius"/>
    </source>
</evidence>
<dbReference type="Proteomes" id="UP001595712">
    <property type="component" value="Unassembled WGS sequence"/>
</dbReference>
<feature type="transmembrane region" description="Helical" evidence="1">
    <location>
        <begin position="46"/>
        <end position="67"/>
    </location>
</feature>
<evidence type="ECO:0000313" key="2">
    <source>
        <dbReference type="EMBL" id="MFC3493417.1"/>
    </source>
</evidence>
<reference evidence="3" key="1">
    <citation type="journal article" date="2019" name="Int. J. Syst. Evol. Microbiol.">
        <title>The Global Catalogue of Microorganisms (GCM) 10K type strain sequencing project: providing services to taxonomists for standard genome sequencing and annotation.</title>
        <authorList>
            <consortium name="The Broad Institute Genomics Platform"/>
            <consortium name="The Broad Institute Genome Sequencing Center for Infectious Disease"/>
            <person name="Wu L."/>
            <person name="Ma J."/>
        </authorList>
    </citation>
    <scope>NUCLEOTIDE SEQUENCE [LARGE SCALE GENOMIC DNA]</scope>
    <source>
        <strain evidence="3">CGMCC 4.7396</strain>
    </source>
</reference>
<accession>A0ABV7Q0P7</accession>
<feature type="transmembrane region" description="Helical" evidence="1">
    <location>
        <begin position="201"/>
        <end position="221"/>
    </location>
</feature>
<keyword evidence="1" id="KW-0812">Transmembrane</keyword>
<dbReference type="PANTHER" id="PTHR36840:SF1">
    <property type="entry name" value="BLL5714 PROTEIN"/>
    <property type="match status" value="1"/>
</dbReference>
<feature type="transmembrane region" description="Helical" evidence="1">
    <location>
        <begin position="99"/>
        <end position="119"/>
    </location>
</feature>
<dbReference type="InterPro" id="IPR010640">
    <property type="entry name" value="Low_temperature_requirement_A"/>
</dbReference>
<name>A0ABV7Q0P7_9ACTN</name>
<sequence>MGVLRERESTGVGPVELFFDLVYVFAITQLSHFLLHHLGVEGALEFAVLFAAVWWGWNYTAWAANWLDPDNRTVQGFFALWMFASLGMAVAIPEAYGERAWLFVAAYLFLQLSRASFMVRAWRGQAMGRNYAQLLAWSAIAGVVWVAGVFVPDEARVWVWLGAVVLDYLGPRVNFWLPRVGGTPMSTWPLSEDHLAERNRLVFIVALGESIVILGATLTGMELTAGAVAAAVLGFATIVVLWRLYFDARLGNAEHERVAVEAATEVSRSAYAYAHALMVAGAVVIAVGVDLVLARPWDTADAATIATVLGGPAIYLVGNLVFNRAISGRIAVSRIVALGCLVVLALIAFALPVLVLAALALAVLLLLSLAASGWFTLPSMNVDK</sequence>
<feature type="transmembrane region" description="Helical" evidence="1">
    <location>
        <begin position="12"/>
        <end position="34"/>
    </location>
</feature>
<dbReference type="Pfam" id="PF06772">
    <property type="entry name" value="LtrA"/>
    <property type="match status" value="1"/>
</dbReference>
<gene>
    <name evidence="2" type="ORF">ACFO8M_13100</name>
</gene>
<keyword evidence="1" id="KW-1133">Transmembrane helix</keyword>
<dbReference type="RefSeq" id="WP_387975738.1">
    <property type="nucleotide sequence ID" value="NZ_JBHRWO010000010.1"/>
</dbReference>
<feature type="transmembrane region" description="Helical" evidence="1">
    <location>
        <begin position="357"/>
        <end position="377"/>
    </location>
</feature>
<feature type="transmembrane region" description="Helical" evidence="1">
    <location>
        <begin position="276"/>
        <end position="297"/>
    </location>
</feature>
<feature type="transmembrane region" description="Helical" evidence="1">
    <location>
        <begin position="227"/>
        <end position="246"/>
    </location>
</feature>
<keyword evidence="1" id="KW-0472">Membrane</keyword>
<dbReference type="EMBL" id="JBHRWO010000010">
    <property type="protein sequence ID" value="MFC3493417.1"/>
    <property type="molecule type" value="Genomic_DNA"/>
</dbReference>
<feature type="transmembrane region" description="Helical" evidence="1">
    <location>
        <begin position="303"/>
        <end position="322"/>
    </location>
</feature>
<evidence type="ECO:0000313" key="3">
    <source>
        <dbReference type="Proteomes" id="UP001595712"/>
    </source>
</evidence>
<feature type="transmembrane region" description="Helical" evidence="1">
    <location>
        <begin position="157"/>
        <end position="177"/>
    </location>
</feature>
<dbReference type="PANTHER" id="PTHR36840">
    <property type="entry name" value="BLL5714 PROTEIN"/>
    <property type="match status" value="1"/>
</dbReference>
<keyword evidence="3" id="KW-1185">Reference proteome</keyword>
<feature type="transmembrane region" description="Helical" evidence="1">
    <location>
        <begin position="131"/>
        <end position="151"/>
    </location>
</feature>
<organism evidence="2 3">
    <name type="scientific">Glycomyces rhizosphaerae</name>
    <dbReference type="NCBI Taxonomy" id="2054422"/>
    <lineage>
        <taxon>Bacteria</taxon>
        <taxon>Bacillati</taxon>
        <taxon>Actinomycetota</taxon>
        <taxon>Actinomycetes</taxon>
        <taxon>Glycomycetales</taxon>
        <taxon>Glycomycetaceae</taxon>
        <taxon>Glycomyces</taxon>
    </lineage>
</organism>
<proteinExistence type="predicted"/>
<comment type="caution">
    <text evidence="2">The sequence shown here is derived from an EMBL/GenBank/DDBJ whole genome shotgun (WGS) entry which is preliminary data.</text>
</comment>
<feature type="transmembrane region" description="Helical" evidence="1">
    <location>
        <begin position="74"/>
        <end position="93"/>
    </location>
</feature>
<protein>
    <submittedName>
        <fullName evidence="2">Low temperature requirement protein A</fullName>
    </submittedName>
</protein>
<feature type="transmembrane region" description="Helical" evidence="1">
    <location>
        <begin position="331"/>
        <end position="351"/>
    </location>
</feature>